<protein>
    <submittedName>
        <fullName evidence="1">Uncharacterized protein</fullName>
    </submittedName>
</protein>
<keyword evidence="2" id="KW-1185">Reference proteome</keyword>
<proteinExistence type="predicted"/>
<evidence type="ECO:0000313" key="2">
    <source>
        <dbReference type="Proteomes" id="UP000266721"/>
    </source>
</evidence>
<organism evidence="1 2">
    <name type="scientific">Mytilus galloprovincialis</name>
    <name type="common">Mediterranean mussel</name>
    <dbReference type="NCBI Taxonomy" id="29158"/>
    <lineage>
        <taxon>Eukaryota</taxon>
        <taxon>Metazoa</taxon>
        <taxon>Spiralia</taxon>
        <taxon>Lophotrochozoa</taxon>
        <taxon>Mollusca</taxon>
        <taxon>Bivalvia</taxon>
        <taxon>Autobranchia</taxon>
        <taxon>Pteriomorphia</taxon>
        <taxon>Mytilida</taxon>
        <taxon>Mytiloidea</taxon>
        <taxon>Mytilidae</taxon>
        <taxon>Mytilinae</taxon>
        <taxon>Mytilus</taxon>
    </lineage>
</organism>
<dbReference type="AlphaFoldDB" id="A0A409V654"/>
<dbReference type="Proteomes" id="UP000266721">
    <property type="component" value="Unassembled WGS sequence"/>
</dbReference>
<name>A0A409V654_MYTGA</name>
<reference evidence="1 2" key="1">
    <citation type="journal article" date="2016" name="PLoS ONE">
        <title>A First Insight into the Genome of the Filter-Feeder Mussel Mytilus galloprovincialis.</title>
        <authorList>
            <person name="Murgarella M."/>
            <person name="Puiu D."/>
            <person name="Novoa B."/>
            <person name="Figueras A."/>
            <person name="Posada D."/>
            <person name="Canchaya C."/>
        </authorList>
    </citation>
    <scope>NUCLEOTIDE SEQUENCE [LARGE SCALE GENOMIC DNA]</scope>
    <source>
        <tissue evidence="1">Muscle</tissue>
    </source>
</reference>
<dbReference type="EMBL" id="KV633984">
    <property type="protein sequence ID" value="OPL07224.1"/>
    <property type="molecule type" value="Genomic_DNA"/>
</dbReference>
<evidence type="ECO:0000313" key="1">
    <source>
        <dbReference type="EMBL" id="OPL07224.1"/>
    </source>
</evidence>
<accession>A0A409V654</accession>
<sequence length="90" mass="10560">MSRDQSQNVVKTFDSNWRYELSKAQIRNARERTQHVYDIQQSTSATEKTPLLQTKLLPTKINVQKSTRRLKLDKAIKSQERTFSCQNFNG</sequence>
<gene>
    <name evidence="1" type="ORF">AM593_10536</name>
</gene>
<feature type="non-terminal residue" evidence="1">
    <location>
        <position position="1"/>
    </location>
</feature>